<proteinExistence type="predicted"/>
<keyword evidence="4" id="KW-0805">Transcription regulation</keyword>
<evidence type="ECO:0000256" key="4">
    <source>
        <dbReference type="ARBA" id="ARBA00023015"/>
    </source>
</evidence>
<feature type="compositionally biased region" description="Low complexity" evidence="6">
    <location>
        <begin position="116"/>
        <end position="131"/>
    </location>
</feature>
<feature type="domain" description="CXC" evidence="7">
    <location>
        <begin position="1143"/>
        <end position="1244"/>
    </location>
</feature>
<keyword evidence="2" id="KW-0808">Transferase</keyword>
<feature type="compositionally biased region" description="Polar residues" evidence="6">
    <location>
        <begin position="248"/>
        <end position="259"/>
    </location>
</feature>
<accession>A0A2P4YLU8</accession>
<feature type="region of interest" description="Disordered" evidence="6">
    <location>
        <begin position="1"/>
        <end position="39"/>
    </location>
</feature>
<dbReference type="GO" id="GO:0046976">
    <property type="term" value="F:histone H3K27 methyltransferase activity"/>
    <property type="evidence" value="ECO:0007669"/>
    <property type="project" value="TreeGrafter"/>
</dbReference>
<dbReference type="PANTHER" id="PTHR45747:SF4">
    <property type="entry name" value="HISTONE-LYSINE N-METHYLTRANSFERASE E(Z)"/>
    <property type="match status" value="1"/>
</dbReference>
<evidence type="ECO:0000256" key="3">
    <source>
        <dbReference type="ARBA" id="ARBA00022691"/>
    </source>
</evidence>
<evidence type="ECO:0000256" key="6">
    <source>
        <dbReference type="SAM" id="MobiDB-lite"/>
    </source>
</evidence>
<comment type="caution">
    <text evidence="8">The sequence shown here is derived from an EMBL/GenBank/DDBJ whole genome shotgun (WGS) entry which is preliminary data.</text>
</comment>
<protein>
    <recommendedName>
        <fullName evidence="7">CXC domain-containing protein</fullName>
    </recommendedName>
</protein>
<feature type="compositionally biased region" description="Low complexity" evidence="6">
    <location>
        <begin position="393"/>
        <end position="416"/>
    </location>
</feature>
<feature type="compositionally biased region" description="Low complexity" evidence="6">
    <location>
        <begin position="187"/>
        <end position="212"/>
    </location>
</feature>
<dbReference type="PANTHER" id="PTHR45747">
    <property type="entry name" value="HISTONE-LYSINE N-METHYLTRANSFERASE E(Z)"/>
    <property type="match status" value="1"/>
</dbReference>
<keyword evidence="9" id="KW-1185">Reference proteome</keyword>
<feature type="compositionally biased region" description="Basic and acidic residues" evidence="6">
    <location>
        <begin position="90"/>
        <end position="107"/>
    </location>
</feature>
<keyword evidence="3" id="KW-0949">S-adenosyl-L-methionine</keyword>
<keyword evidence="5" id="KW-0804">Transcription</keyword>
<feature type="region of interest" description="Disordered" evidence="6">
    <location>
        <begin position="1106"/>
        <end position="1136"/>
    </location>
</feature>
<dbReference type="Pfam" id="PF18264">
    <property type="entry name" value="preSET_CXC"/>
    <property type="match status" value="1"/>
</dbReference>
<feature type="compositionally biased region" description="Basic residues" evidence="6">
    <location>
        <begin position="293"/>
        <end position="305"/>
    </location>
</feature>
<evidence type="ECO:0000313" key="9">
    <source>
        <dbReference type="Proteomes" id="UP000237271"/>
    </source>
</evidence>
<feature type="compositionally biased region" description="Low complexity" evidence="6">
    <location>
        <begin position="323"/>
        <end position="353"/>
    </location>
</feature>
<dbReference type="InterPro" id="IPR046341">
    <property type="entry name" value="SET_dom_sf"/>
</dbReference>
<evidence type="ECO:0000256" key="5">
    <source>
        <dbReference type="ARBA" id="ARBA00023163"/>
    </source>
</evidence>
<sequence length="1304" mass="143699">MEVIVLDDSSDVSSESELAHASASTTPSTSPVPRRRAQSVGYANAVEAALAMAAALETSDDAVRRSKKKKEKKAAPAPPLLPMKNKKKHMQLDKKLPQKSRPKEKNSHIKWRRTRSSSSSSSSSDSDSSSSRRPRYGAIGTDRPQQRRPSSQITDKRGEKKRLRGPSKKNKQQLKQRPTDSQQPVEVVDLLSSSSSDASSRRSSVCSLTSSDNESSTKTTLKNVKKRLVLNDRVLKRRKLYSTCSSGLHTKAGQSATQTESHKASKMSVSVCTNKRKQMRPQVRRESTDSTKKRARASGVQKKKYGVNGVGHAPRPQGFGSKSSTLTQNVSVSSSSSSDSSSPASSPRALPSRKFVPTPSSVSHQASQRREGVTDAFGRYHCRKSVSNSAKTPSRQVSSTSPSSGSVVSADSLSSPSPSPRKKRRAHSYFNTDHVALKDLQAQERELAWIQKQRQQTQNRFGHSKPATPKQKTCREVICVDDHSDASAAEEVKNTSNDRQHDKINVNASAAVVQRPPPVISYNAMLHPTSYRGIFFDEAPSNILLQRDIACSEPFESDCDLPLTFYDETDTLASYCSILETFGKPNQCISSVFPSEMVKAQSDVTRSVSSLVTAHLPIIRRCHQRKVQAILSEARQKISAYRAALNKHTKAHRGQNVMMPQSLCRSAAEKHAVKKLKAIQHTCCTNAQRVAFQIGRGDSFIREKTVSSLVQINRVEEIRSLRKYTTSVGLRANYRVEDDPILRYTASTRPSGAEGANGDSELAKKYGLRICNVADEEVTEYVLRLVVGRLGDSEQVFHALKSELSFSQGYTAYSELKKQDDSRRRARSRLDWVEKLGHDESRALDPDVSAIINLMKQSSISTTSHSKVLRRRLQPPIRTLESNIIDGLVENTTANMAALGLRGADSYNELVDVYSGSFCRMCYKYACHEHGGDHPLPTRRVDPIFPRVRVDNVVCVGNEVRSVDNAADFHHEACRDNRGSSVSKRTEVGAGSDVDMSDDSSASQQRRPHNAVHGADPSEFIDASHVSVVATKMRSFLSTGNVCGKLCWKNDAYIGTKGQRSTLSPAERGVIRKLRETMGDNSCLLAAIVGSASCIDLHELITNEQVSNEPGGMGDVGRSGRRARHWKHGRRSGGSNHELLQRTRNQRLQDRGTENHEYQPCIHEGMCDSTGCSCMKRDHMCEKACACSRDCPNRFEGCSCSPGECRTSKCPCFAALRECDPDVCVSCGASELAVAVMQSLATIPLLNSTSIRPTCGNVNVIRRKHKQLGMSFSSIHGYGMYAREKIAADEFVYEYTGAMLSQDE</sequence>
<gene>
    <name evidence="8" type="ORF">PHPALM_3644</name>
</gene>
<dbReference type="PROSITE" id="PS51633">
    <property type="entry name" value="CXC"/>
    <property type="match status" value="1"/>
</dbReference>
<feature type="compositionally biased region" description="Basic and acidic residues" evidence="6">
    <location>
        <begin position="283"/>
        <end position="292"/>
    </location>
</feature>
<dbReference type="InterPro" id="IPR026489">
    <property type="entry name" value="CXC_dom"/>
</dbReference>
<feature type="compositionally biased region" description="Basic residues" evidence="6">
    <location>
        <begin position="159"/>
        <end position="174"/>
    </location>
</feature>
<dbReference type="InterPro" id="IPR041355">
    <property type="entry name" value="Pre-SET_CXC"/>
</dbReference>
<feature type="region of interest" description="Disordered" evidence="6">
    <location>
        <begin position="248"/>
        <end position="429"/>
    </location>
</feature>
<feature type="compositionally biased region" description="Low complexity" evidence="6">
    <location>
        <begin position="1"/>
        <end position="32"/>
    </location>
</feature>
<keyword evidence="1" id="KW-0489">Methyltransferase</keyword>
<dbReference type="InterPro" id="IPR033467">
    <property type="entry name" value="Tesmin/TSO1-like_CXC"/>
</dbReference>
<dbReference type="Proteomes" id="UP000237271">
    <property type="component" value="Unassembled WGS sequence"/>
</dbReference>
<evidence type="ECO:0000313" key="8">
    <source>
        <dbReference type="EMBL" id="POM78785.1"/>
    </source>
</evidence>
<dbReference type="Gene3D" id="2.170.270.10">
    <property type="entry name" value="SET domain"/>
    <property type="match status" value="1"/>
</dbReference>
<evidence type="ECO:0000259" key="7">
    <source>
        <dbReference type="PROSITE" id="PS51633"/>
    </source>
</evidence>
<evidence type="ECO:0000256" key="1">
    <source>
        <dbReference type="ARBA" id="ARBA00022603"/>
    </source>
</evidence>
<feature type="region of interest" description="Disordered" evidence="6">
    <location>
        <begin position="58"/>
        <end position="220"/>
    </location>
</feature>
<name>A0A2P4YLU8_9STRA</name>
<feature type="compositionally biased region" description="Polar residues" evidence="6">
    <location>
        <begin position="175"/>
        <end position="184"/>
    </location>
</feature>
<dbReference type="OrthoDB" id="6141102at2759"/>
<dbReference type="InterPro" id="IPR045318">
    <property type="entry name" value="EZH1/2-like"/>
</dbReference>
<dbReference type="SUPFAM" id="SSF82199">
    <property type="entry name" value="SET domain"/>
    <property type="match status" value="1"/>
</dbReference>
<feature type="region of interest" description="Disordered" evidence="6">
    <location>
        <begin position="974"/>
        <end position="1017"/>
    </location>
</feature>
<organism evidence="8 9">
    <name type="scientific">Phytophthora palmivora</name>
    <dbReference type="NCBI Taxonomy" id="4796"/>
    <lineage>
        <taxon>Eukaryota</taxon>
        <taxon>Sar</taxon>
        <taxon>Stramenopiles</taxon>
        <taxon>Oomycota</taxon>
        <taxon>Peronosporomycetes</taxon>
        <taxon>Peronosporales</taxon>
        <taxon>Peronosporaceae</taxon>
        <taxon>Phytophthora</taxon>
    </lineage>
</organism>
<reference evidence="8 9" key="1">
    <citation type="journal article" date="2017" name="Genome Biol. Evol.">
        <title>Phytophthora megakarya and P. palmivora, closely related causal agents of cacao black pod rot, underwent increases in genome sizes and gene numbers by different mechanisms.</title>
        <authorList>
            <person name="Ali S.S."/>
            <person name="Shao J."/>
            <person name="Lary D.J."/>
            <person name="Kronmiller B."/>
            <person name="Shen D."/>
            <person name="Strem M.D."/>
            <person name="Amoako-Attah I."/>
            <person name="Akrofi A.Y."/>
            <person name="Begoude B.A."/>
            <person name="Ten Hoopen G.M."/>
            <person name="Coulibaly K."/>
            <person name="Kebe B.I."/>
            <person name="Melnick R.L."/>
            <person name="Guiltinan M.J."/>
            <person name="Tyler B.M."/>
            <person name="Meinhardt L.W."/>
            <person name="Bailey B.A."/>
        </authorList>
    </citation>
    <scope>NUCLEOTIDE SEQUENCE [LARGE SCALE GENOMIC DNA]</scope>
    <source>
        <strain evidence="9">sbr112.9</strain>
    </source>
</reference>
<evidence type="ECO:0000256" key="2">
    <source>
        <dbReference type="ARBA" id="ARBA00022679"/>
    </source>
</evidence>
<feature type="compositionally biased region" description="Basic residues" evidence="6">
    <location>
        <begin position="1119"/>
        <end position="1131"/>
    </location>
</feature>
<feature type="non-terminal residue" evidence="8">
    <location>
        <position position="1304"/>
    </location>
</feature>
<dbReference type="GO" id="GO:0031507">
    <property type="term" value="P:heterochromatin formation"/>
    <property type="evidence" value="ECO:0007669"/>
    <property type="project" value="TreeGrafter"/>
</dbReference>
<dbReference type="GO" id="GO:0003682">
    <property type="term" value="F:chromatin binding"/>
    <property type="evidence" value="ECO:0007669"/>
    <property type="project" value="TreeGrafter"/>
</dbReference>
<dbReference type="GO" id="GO:0005634">
    <property type="term" value="C:nucleus"/>
    <property type="evidence" value="ECO:0007669"/>
    <property type="project" value="TreeGrafter"/>
</dbReference>
<dbReference type="SMART" id="SM01114">
    <property type="entry name" value="CXC"/>
    <property type="match status" value="1"/>
</dbReference>
<dbReference type="EMBL" id="NCKW01001906">
    <property type="protein sequence ID" value="POM78785.1"/>
    <property type="molecule type" value="Genomic_DNA"/>
</dbReference>
<feature type="compositionally biased region" description="Low complexity" evidence="6">
    <location>
        <begin position="988"/>
        <end position="1003"/>
    </location>
</feature>
<dbReference type="GO" id="GO:0032259">
    <property type="term" value="P:methylation"/>
    <property type="evidence" value="ECO:0007669"/>
    <property type="project" value="UniProtKB-KW"/>
</dbReference>